<dbReference type="PANTHER" id="PTHR43046:SF14">
    <property type="entry name" value="MUTT_NUDIX FAMILY PROTEIN"/>
    <property type="match status" value="1"/>
</dbReference>
<dbReference type="PROSITE" id="PS00893">
    <property type="entry name" value="NUDIX_BOX"/>
    <property type="match status" value="1"/>
</dbReference>
<gene>
    <name evidence="4" type="ORF">METZ01_LOCUS275293</name>
</gene>
<dbReference type="SUPFAM" id="SSF55811">
    <property type="entry name" value="Nudix"/>
    <property type="match status" value="1"/>
</dbReference>
<dbReference type="EMBL" id="UINC01079950">
    <property type="protein sequence ID" value="SVC22439.1"/>
    <property type="molecule type" value="Genomic_DNA"/>
</dbReference>
<dbReference type="InterPro" id="IPR015797">
    <property type="entry name" value="NUDIX_hydrolase-like_dom_sf"/>
</dbReference>
<dbReference type="PRINTS" id="PR00502">
    <property type="entry name" value="NUDIXFAMILY"/>
</dbReference>
<dbReference type="Gene3D" id="3.90.79.10">
    <property type="entry name" value="Nucleoside Triphosphate Pyrophosphohydrolase"/>
    <property type="match status" value="1"/>
</dbReference>
<evidence type="ECO:0000256" key="1">
    <source>
        <dbReference type="ARBA" id="ARBA00001946"/>
    </source>
</evidence>
<dbReference type="InterPro" id="IPR000086">
    <property type="entry name" value="NUDIX_hydrolase_dom"/>
</dbReference>
<dbReference type="InterPro" id="IPR020084">
    <property type="entry name" value="NUDIX_hydrolase_CS"/>
</dbReference>
<evidence type="ECO:0000256" key="2">
    <source>
        <dbReference type="ARBA" id="ARBA00022801"/>
    </source>
</evidence>
<feature type="domain" description="Nudix hydrolase" evidence="3">
    <location>
        <begin position="1"/>
        <end position="123"/>
    </location>
</feature>
<sequence>MKKASCTLLIDKLNKKFLSVSLKDDKTDANLPGGKVEPNETHKQAAIRELKEETGLNILEKDLIKFQEEIEEEYNVITYLVLKWSGEIYTEEEGVVKWLPFIFLTKSKKWKRYNTNLYTKLADEHYI</sequence>
<dbReference type="InterPro" id="IPR020476">
    <property type="entry name" value="Nudix_hydrolase"/>
</dbReference>
<proteinExistence type="predicted"/>
<organism evidence="4">
    <name type="scientific">marine metagenome</name>
    <dbReference type="NCBI Taxonomy" id="408172"/>
    <lineage>
        <taxon>unclassified sequences</taxon>
        <taxon>metagenomes</taxon>
        <taxon>ecological metagenomes</taxon>
    </lineage>
</organism>
<dbReference type="Pfam" id="PF00293">
    <property type="entry name" value="NUDIX"/>
    <property type="match status" value="1"/>
</dbReference>
<dbReference type="PANTHER" id="PTHR43046">
    <property type="entry name" value="GDP-MANNOSE MANNOSYL HYDROLASE"/>
    <property type="match status" value="1"/>
</dbReference>
<reference evidence="4" key="1">
    <citation type="submission" date="2018-05" db="EMBL/GenBank/DDBJ databases">
        <authorList>
            <person name="Lanie J.A."/>
            <person name="Ng W.-L."/>
            <person name="Kazmierczak K.M."/>
            <person name="Andrzejewski T.M."/>
            <person name="Davidsen T.M."/>
            <person name="Wayne K.J."/>
            <person name="Tettelin H."/>
            <person name="Glass J.I."/>
            <person name="Rusch D."/>
            <person name="Podicherti R."/>
            <person name="Tsui H.-C.T."/>
            <person name="Winkler M.E."/>
        </authorList>
    </citation>
    <scope>NUCLEOTIDE SEQUENCE</scope>
</reference>
<accession>A0A382KE29</accession>
<dbReference type="GO" id="GO:0016787">
    <property type="term" value="F:hydrolase activity"/>
    <property type="evidence" value="ECO:0007669"/>
    <property type="project" value="UniProtKB-KW"/>
</dbReference>
<dbReference type="PROSITE" id="PS51462">
    <property type="entry name" value="NUDIX"/>
    <property type="match status" value="1"/>
</dbReference>
<comment type="cofactor">
    <cofactor evidence="1">
        <name>Mg(2+)</name>
        <dbReference type="ChEBI" id="CHEBI:18420"/>
    </cofactor>
</comment>
<dbReference type="AlphaFoldDB" id="A0A382KE29"/>
<keyword evidence="2" id="KW-0378">Hydrolase</keyword>
<evidence type="ECO:0000259" key="3">
    <source>
        <dbReference type="PROSITE" id="PS51462"/>
    </source>
</evidence>
<protein>
    <recommendedName>
        <fullName evidence="3">Nudix hydrolase domain-containing protein</fullName>
    </recommendedName>
</protein>
<name>A0A382KE29_9ZZZZ</name>
<evidence type="ECO:0000313" key="4">
    <source>
        <dbReference type="EMBL" id="SVC22439.1"/>
    </source>
</evidence>